<keyword evidence="14 18" id="KW-0067">ATP-binding</keyword>
<evidence type="ECO:0000256" key="1">
    <source>
        <dbReference type="ARBA" id="ARBA00000915"/>
    </source>
</evidence>
<dbReference type="InterPro" id="IPR013115">
    <property type="entry name" value="HisG_C"/>
</dbReference>
<dbReference type="EC" id="2.4.2.17" evidence="6 18"/>
<proteinExistence type="inferred from homology"/>
<dbReference type="GO" id="GO:0005737">
    <property type="term" value="C:cytoplasm"/>
    <property type="evidence" value="ECO:0007669"/>
    <property type="project" value="UniProtKB-SubCell"/>
</dbReference>
<dbReference type="HAMAP" id="MF_00079">
    <property type="entry name" value="HisG_Long"/>
    <property type="match status" value="1"/>
</dbReference>
<protein>
    <recommendedName>
        <fullName evidence="7 18">ATP phosphoribosyltransferase</fullName>
        <shortName evidence="18">ATP-PRT</shortName>
        <shortName evidence="18">ATP-PRTase</shortName>
        <ecNumber evidence="6 18">2.4.2.17</ecNumber>
    </recommendedName>
</protein>
<dbReference type="InterPro" id="IPR013820">
    <property type="entry name" value="ATP_PRibTrfase_cat"/>
</dbReference>
<comment type="similarity">
    <text evidence="5 18">Belongs to the ATP phosphoribosyltransferase family. Long subfamily.</text>
</comment>
<dbReference type="AlphaFoldDB" id="A0A918NCX5"/>
<evidence type="ECO:0000256" key="7">
    <source>
        <dbReference type="ARBA" id="ARBA00020998"/>
    </source>
</evidence>
<dbReference type="FunFam" id="3.30.70.120:FF:000002">
    <property type="entry name" value="ATP phosphoribosyltransferase"/>
    <property type="match status" value="1"/>
</dbReference>
<dbReference type="Gene3D" id="3.30.70.120">
    <property type="match status" value="1"/>
</dbReference>
<evidence type="ECO:0000256" key="6">
    <source>
        <dbReference type="ARBA" id="ARBA00011946"/>
    </source>
</evidence>
<comment type="caution">
    <text evidence="21">The sequence shown here is derived from an EMBL/GenBank/DDBJ whole genome shotgun (WGS) entry which is preliminary data.</text>
</comment>
<keyword evidence="11 18" id="KW-0808">Transferase</keyword>
<dbReference type="Gene3D" id="3.40.190.10">
    <property type="entry name" value="Periplasmic binding protein-like II"/>
    <property type="match status" value="2"/>
</dbReference>
<evidence type="ECO:0000256" key="18">
    <source>
        <dbReference type="HAMAP-Rule" id="MF_00079"/>
    </source>
</evidence>
<dbReference type="NCBIfam" id="TIGR00070">
    <property type="entry name" value="hisG"/>
    <property type="match status" value="1"/>
</dbReference>
<dbReference type="GO" id="GO:0005524">
    <property type="term" value="F:ATP binding"/>
    <property type="evidence" value="ECO:0007669"/>
    <property type="project" value="UniProtKB-KW"/>
</dbReference>
<evidence type="ECO:0000256" key="3">
    <source>
        <dbReference type="ARBA" id="ARBA00004496"/>
    </source>
</evidence>
<keyword evidence="22" id="KW-1185">Reference proteome</keyword>
<dbReference type="GO" id="GO:0000287">
    <property type="term" value="F:magnesium ion binding"/>
    <property type="evidence" value="ECO:0007669"/>
    <property type="project" value="UniProtKB-UniRule"/>
</dbReference>
<dbReference type="InterPro" id="IPR015867">
    <property type="entry name" value="N-reg_PII/ATP_PRibTrfase_C"/>
</dbReference>
<evidence type="ECO:0000313" key="21">
    <source>
        <dbReference type="EMBL" id="GGX58983.1"/>
    </source>
</evidence>
<comment type="subcellular location">
    <subcellularLocation>
        <location evidence="3 18">Cytoplasm</location>
    </subcellularLocation>
</comment>
<evidence type="ECO:0000256" key="5">
    <source>
        <dbReference type="ARBA" id="ARBA00007955"/>
    </source>
</evidence>
<comment type="cofactor">
    <cofactor evidence="2 18">
        <name>Mg(2+)</name>
        <dbReference type="ChEBI" id="CHEBI:18420"/>
    </cofactor>
</comment>
<comment type="function">
    <text evidence="17 18">Catalyzes the condensation of ATP and 5-phosphoribose 1-diphosphate to form N'-(5'-phosphoribosyl)-ATP (PR-ATP). Has a crucial role in the pathway because the rate of histidine biosynthesis seems to be controlled primarily by regulation of HisG enzymatic activity.</text>
</comment>
<dbReference type="Proteomes" id="UP000600865">
    <property type="component" value="Unassembled WGS sequence"/>
</dbReference>
<evidence type="ECO:0000256" key="11">
    <source>
        <dbReference type="ARBA" id="ARBA00022679"/>
    </source>
</evidence>
<keyword evidence="9 18" id="KW-0028">Amino-acid biosynthesis</keyword>
<dbReference type="InterPro" id="IPR011322">
    <property type="entry name" value="N-reg_PII-like_a/b"/>
</dbReference>
<evidence type="ECO:0000256" key="8">
    <source>
        <dbReference type="ARBA" id="ARBA00022490"/>
    </source>
</evidence>
<dbReference type="Pfam" id="PF08029">
    <property type="entry name" value="HisG_C"/>
    <property type="match status" value="1"/>
</dbReference>
<gene>
    <name evidence="18 21" type="primary">hisG</name>
    <name evidence="21" type="ORF">GCM10011309_05570</name>
</gene>
<dbReference type="GO" id="GO:0000105">
    <property type="term" value="P:L-histidine biosynthetic process"/>
    <property type="evidence" value="ECO:0007669"/>
    <property type="project" value="UniProtKB-UniRule"/>
</dbReference>
<evidence type="ECO:0000256" key="17">
    <source>
        <dbReference type="ARBA" id="ARBA00024861"/>
    </source>
</evidence>
<dbReference type="SUPFAM" id="SSF54913">
    <property type="entry name" value="GlnB-like"/>
    <property type="match status" value="1"/>
</dbReference>
<dbReference type="InterPro" id="IPR020621">
    <property type="entry name" value="ATP-PRT_HisG_long"/>
</dbReference>
<dbReference type="PANTHER" id="PTHR21403">
    <property type="entry name" value="ATP PHOSPHORIBOSYLTRANSFERASE ATP-PRTASE"/>
    <property type="match status" value="1"/>
</dbReference>
<dbReference type="Pfam" id="PF01634">
    <property type="entry name" value="HisG"/>
    <property type="match status" value="1"/>
</dbReference>
<dbReference type="GO" id="GO:0003879">
    <property type="term" value="F:ATP phosphoribosyltransferase activity"/>
    <property type="evidence" value="ECO:0007669"/>
    <property type="project" value="UniProtKB-UniRule"/>
</dbReference>
<evidence type="ECO:0000259" key="19">
    <source>
        <dbReference type="Pfam" id="PF01634"/>
    </source>
</evidence>
<feature type="domain" description="Histidine biosynthesis HisG C-terminal" evidence="20">
    <location>
        <begin position="220"/>
        <end position="291"/>
    </location>
</feature>
<evidence type="ECO:0000256" key="12">
    <source>
        <dbReference type="ARBA" id="ARBA00022723"/>
    </source>
</evidence>
<keyword evidence="10 18" id="KW-0328">Glycosyltransferase</keyword>
<dbReference type="InterPro" id="IPR018198">
    <property type="entry name" value="ATP_PRibTrfase_CS"/>
</dbReference>
<reference evidence="21 22" key="1">
    <citation type="journal article" date="2014" name="Int. J. Syst. Evol. Microbiol.">
        <title>Complete genome sequence of Corynebacterium casei LMG S-19264T (=DSM 44701T), isolated from a smear-ripened cheese.</title>
        <authorList>
            <consortium name="US DOE Joint Genome Institute (JGI-PGF)"/>
            <person name="Walter F."/>
            <person name="Albersmeier A."/>
            <person name="Kalinowski J."/>
            <person name="Ruckert C."/>
        </authorList>
    </citation>
    <scope>NUCLEOTIDE SEQUENCE [LARGE SCALE GENOMIC DNA]</scope>
    <source>
        <strain evidence="21 22">KCTC 23968</strain>
    </source>
</reference>
<keyword evidence="8 18" id="KW-0963">Cytoplasm</keyword>
<keyword evidence="15 18" id="KW-0460">Magnesium</keyword>
<keyword evidence="13 18" id="KW-0547">Nucleotide-binding</keyword>
<feature type="domain" description="ATP phosphoribosyltransferase catalytic" evidence="19">
    <location>
        <begin position="52"/>
        <end position="213"/>
    </location>
</feature>
<keyword evidence="16 18" id="KW-0368">Histidine biosynthesis</keyword>
<evidence type="ECO:0000256" key="4">
    <source>
        <dbReference type="ARBA" id="ARBA00004667"/>
    </source>
</evidence>
<comment type="catalytic activity">
    <reaction evidence="1 18">
        <text>1-(5-phospho-beta-D-ribosyl)-ATP + diphosphate = 5-phospho-alpha-D-ribose 1-diphosphate + ATP</text>
        <dbReference type="Rhea" id="RHEA:18473"/>
        <dbReference type="ChEBI" id="CHEBI:30616"/>
        <dbReference type="ChEBI" id="CHEBI:33019"/>
        <dbReference type="ChEBI" id="CHEBI:58017"/>
        <dbReference type="ChEBI" id="CHEBI:73183"/>
        <dbReference type="EC" id="2.4.2.17"/>
    </reaction>
</comment>
<dbReference type="NCBIfam" id="TIGR03455">
    <property type="entry name" value="HisG_C-term"/>
    <property type="match status" value="1"/>
</dbReference>
<comment type="pathway">
    <text evidence="4 18">Amino-acid biosynthesis; L-histidine biosynthesis; L-histidine from 5-phospho-alpha-D-ribose 1-diphosphate: step 1/9.</text>
</comment>
<dbReference type="SUPFAM" id="SSF53850">
    <property type="entry name" value="Periplasmic binding protein-like II"/>
    <property type="match status" value="1"/>
</dbReference>
<evidence type="ECO:0000256" key="15">
    <source>
        <dbReference type="ARBA" id="ARBA00022842"/>
    </source>
</evidence>
<dbReference type="EMBL" id="BMYV01000001">
    <property type="protein sequence ID" value="GGX58983.1"/>
    <property type="molecule type" value="Genomic_DNA"/>
</dbReference>
<dbReference type="InterPro" id="IPR001348">
    <property type="entry name" value="ATP_PRibTrfase_HisG"/>
</dbReference>
<evidence type="ECO:0000256" key="13">
    <source>
        <dbReference type="ARBA" id="ARBA00022741"/>
    </source>
</evidence>
<keyword evidence="12 18" id="KW-0479">Metal-binding</keyword>
<evidence type="ECO:0000256" key="9">
    <source>
        <dbReference type="ARBA" id="ARBA00022605"/>
    </source>
</evidence>
<sequence>MTDRLRISLQKKGRLAEDSFDLLRKCGLRFSIRGGGLLARVKNMPVDLLLVRDDDIPSFVANNASDIGIVGENVLVEEQLSSKSPLNAKITMRLGFSRCKLCLAASTTGKVQSPADLNGTRIATTYPGVTARYLAEQGLDAKLVEMKGAVELAPSIGIAESICDLVSSGATLEANGLAAFETILESEAVLIQSDRELSPAKADILAKLMNRIDGVLKSAETKYIMLNAPKDAIEAITDLLPGSDAPTIMPLAGQGDLVAMQAVCTEKVFWETLEGLKALGARAILVLPIEKMMS</sequence>
<evidence type="ECO:0000259" key="20">
    <source>
        <dbReference type="Pfam" id="PF08029"/>
    </source>
</evidence>
<evidence type="ECO:0000256" key="16">
    <source>
        <dbReference type="ARBA" id="ARBA00023102"/>
    </source>
</evidence>
<dbReference type="PROSITE" id="PS01316">
    <property type="entry name" value="ATP_P_PHORIBOSYLTR"/>
    <property type="match status" value="1"/>
</dbReference>
<dbReference type="PANTHER" id="PTHR21403:SF8">
    <property type="entry name" value="ATP PHOSPHORIBOSYLTRANSFERASE"/>
    <property type="match status" value="1"/>
</dbReference>
<dbReference type="FunFam" id="3.40.190.10:FF:000008">
    <property type="entry name" value="ATP phosphoribosyltransferase"/>
    <property type="match status" value="1"/>
</dbReference>
<accession>A0A918NCX5</accession>
<evidence type="ECO:0000256" key="2">
    <source>
        <dbReference type="ARBA" id="ARBA00001946"/>
    </source>
</evidence>
<evidence type="ECO:0000313" key="22">
    <source>
        <dbReference type="Proteomes" id="UP000600865"/>
    </source>
</evidence>
<name>A0A918NCX5_9PROT</name>
<organism evidence="21 22">
    <name type="scientific">Litorimonas cladophorae</name>
    <dbReference type="NCBI Taxonomy" id="1220491"/>
    <lineage>
        <taxon>Bacteria</taxon>
        <taxon>Pseudomonadati</taxon>
        <taxon>Pseudomonadota</taxon>
        <taxon>Alphaproteobacteria</taxon>
        <taxon>Maricaulales</taxon>
        <taxon>Robiginitomaculaceae</taxon>
    </lineage>
</organism>
<comment type="activity regulation">
    <text evidence="18">Feedback inhibited by histidine.</text>
</comment>
<evidence type="ECO:0000256" key="14">
    <source>
        <dbReference type="ARBA" id="ARBA00022840"/>
    </source>
</evidence>
<evidence type="ECO:0000256" key="10">
    <source>
        <dbReference type="ARBA" id="ARBA00022676"/>
    </source>
</evidence>